<evidence type="ECO:0000256" key="3">
    <source>
        <dbReference type="ARBA" id="ARBA00022741"/>
    </source>
</evidence>
<dbReference type="EC" id="6.3.1.19" evidence="7 8"/>
<comment type="pathway">
    <text evidence="7">Protein modification; protein pupylation.</text>
</comment>
<gene>
    <name evidence="7 9" type="primary">pafA</name>
    <name evidence="9" type="ORF">DWB68_08885</name>
</gene>
<evidence type="ECO:0000256" key="6">
    <source>
        <dbReference type="ARBA" id="ARBA00022842"/>
    </source>
</evidence>
<reference evidence="9 10" key="1">
    <citation type="submission" date="2018-07" db="EMBL/GenBank/DDBJ databases">
        <title>Arthrobacter sp. nov., isolated from raw cow's milk with high bacterial count.</title>
        <authorList>
            <person name="Hahne J."/>
            <person name="Isele D."/>
            <person name="Lipski A."/>
        </authorList>
    </citation>
    <scope>NUCLEOTIDE SEQUENCE [LARGE SCALE GENOMIC DNA]</scope>
    <source>
        <strain evidence="9 10">JZ R-35</strain>
    </source>
</reference>
<keyword evidence="2 7" id="KW-0479">Metal-binding</keyword>
<dbReference type="GO" id="GO:0010498">
    <property type="term" value="P:proteasomal protein catabolic process"/>
    <property type="evidence" value="ECO:0007669"/>
    <property type="project" value="UniProtKB-UniRule"/>
</dbReference>
<evidence type="ECO:0000256" key="5">
    <source>
        <dbReference type="ARBA" id="ARBA00022840"/>
    </source>
</evidence>
<dbReference type="PANTHER" id="PTHR42307:SF3">
    <property type="entry name" value="PUP--PROTEIN LIGASE"/>
    <property type="match status" value="1"/>
</dbReference>
<dbReference type="GO" id="GO:0070490">
    <property type="term" value="P:protein pupylation"/>
    <property type="evidence" value="ECO:0007669"/>
    <property type="project" value="UniProtKB-UniRule"/>
</dbReference>
<comment type="catalytic activity">
    <reaction evidence="7">
        <text>ATP + [prokaryotic ubiquitin-like protein]-L-glutamate + [protein]-L-lysine = ADP + phosphate + N(6)-([prokaryotic ubiquitin-like protein]-gamma-L-glutamyl)-[protein]-L-lysine.</text>
        <dbReference type="EC" id="6.3.1.19"/>
    </reaction>
</comment>
<accession>A0A399JDR5</accession>
<evidence type="ECO:0000256" key="8">
    <source>
        <dbReference type="NCBIfam" id="TIGR03686"/>
    </source>
</evidence>
<keyword evidence="10" id="KW-1185">Reference proteome</keyword>
<evidence type="ECO:0000313" key="9">
    <source>
        <dbReference type="EMBL" id="RII42172.1"/>
    </source>
</evidence>
<dbReference type="Pfam" id="PF03136">
    <property type="entry name" value="Pup_ligase"/>
    <property type="match status" value="1"/>
</dbReference>
<organism evidence="9 10">
    <name type="scientific">Galactobacter valiniphilus</name>
    <dbReference type="NCBI Taxonomy" id="2676122"/>
    <lineage>
        <taxon>Bacteria</taxon>
        <taxon>Bacillati</taxon>
        <taxon>Actinomycetota</taxon>
        <taxon>Actinomycetes</taxon>
        <taxon>Micrococcales</taxon>
        <taxon>Micrococcaceae</taxon>
        <taxon>Galactobacter</taxon>
    </lineage>
</organism>
<dbReference type="GO" id="GO:0019787">
    <property type="term" value="F:ubiquitin-like protein transferase activity"/>
    <property type="evidence" value="ECO:0007669"/>
    <property type="project" value="UniProtKB-UniRule"/>
</dbReference>
<comment type="pathway">
    <text evidence="7">Protein degradation; proteasomal Pup-dependent pathway.</text>
</comment>
<keyword evidence="1 7" id="KW-0436">Ligase</keyword>
<feature type="active site" description="Proton acceptor" evidence="7">
    <location>
        <position position="57"/>
    </location>
</feature>
<keyword evidence="4 7" id="KW-0833">Ubl conjugation pathway</keyword>
<sequence length="455" mass="49734">MITRVIGLETEYGLAYDAGSTRPQTTEEVARRLFAPVVEWGRSTNVFLLNGSRLYLDVGSHPEVATAECVDPLELLEQDRAGVLTLARLVSTAEDSLRSEGLEGKIHLFRNNVDSAGNSFGCHENYLIPRRLEYRRLTEQLLPFLVTRQLLSGAGHVAKTEDGPRLVLSQRAEHMWEGVSASSTRSRPMINTRDEPHADAERFRRLHVIVGDTNMAEGSTLLKTVSTSLVLSLLETARVMPSWAIANPVKALRDISRDATGSTLVTLADGRTVTALQIQEYFLEAASAHAAAEGIAEGLVAEVLGLWRLTLDAWAGGDLDAVKGTLDFAAKRELLTRYAERQDLALDDPRVARLELAYHDVAPGAGLRESLEARGLLRRFTDPARVEAAQDTPPSGTRAQLRSRFLAAARGAGVEHQVDWLHLKLTQDPGRTVLLPDPFATSDAAAESLIDELLG</sequence>
<dbReference type="EMBL" id="QQXK01000015">
    <property type="protein sequence ID" value="RII42172.1"/>
    <property type="molecule type" value="Genomic_DNA"/>
</dbReference>
<comment type="miscellaneous">
    <text evidence="7">The reaction mechanism probably proceeds via the activation of Pup by phosphorylation of its C-terminal glutamate, which is then subject to nucleophilic attack by the substrate lysine, resulting in an isopeptide bond and the release of phosphate as a good leaving group.</text>
</comment>
<protein>
    <recommendedName>
        <fullName evidence="7 8">Pup--protein ligase</fullName>
        <ecNumber evidence="7 8">6.3.1.19</ecNumber>
    </recommendedName>
    <alternativeName>
        <fullName evidence="7">Proteasome accessory factor A</fullName>
    </alternativeName>
    <alternativeName>
        <fullName evidence="7">Pup-conjugating enzyme</fullName>
    </alternativeName>
</protein>
<evidence type="ECO:0000256" key="7">
    <source>
        <dbReference type="HAMAP-Rule" id="MF_02111"/>
    </source>
</evidence>
<comment type="similarity">
    <text evidence="7">Belongs to the Pup ligase/Pup deamidase family. Pup-conjugating enzyme subfamily.</text>
</comment>
<feature type="binding site" evidence="7">
    <location>
        <position position="9"/>
    </location>
    <ligand>
        <name>Mg(2+)</name>
        <dbReference type="ChEBI" id="CHEBI:18420"/>
    </ligand>
</feature>
<dbReference type="RefSeq" id="WP_119424780.1">
    <property type="nucleotide sequence ID" value="NZ_QQXK01000015.1"/>
</dbReference>
<dbReference type="GO" id="GO:0019941">
    <property type="term" value="P:modification-dependent protein catabolic process"/>
    <property type="evidence" value="ECO:0007669"/>
    <property type="project" value="UniProtKB-UniRule"/>
</dbReference>
<comment type="function">
    <text evidence="7">Catalyzes the covalent attachment of the prokaryotic ubiquitin-like protein modifier Pup to the proteasomal substrate proteins, thereby targeting them for proteasomal degradation. This tagging system is termed pupylation. The ligation reaction involves the side-chain carboxylate of the C-terminal glutamate of Pup and the side-chain amino group of a substrate lysine.</text>
</comment>
<feature type="binding site" evidence="7">
    <location>
        <position position="55"/>
    </location>
    <ligand>
        <name>Mg(2+)</name>
        <dbReference type="ChEBI" id="CHEBI:18420"/>
    </ligand>
</feature>
<dbReference type="AlphaFoldDB" id="A0A399JDR5"/>
<evidence type="ECO:0000256" key="1">
    <source>
        <dbReference type="ARBA" id="ARBA00022598"/>
    </source>
</evidence>
<dbReference type="GO" id="GO:0000287">
    <property type="term" value="F:magnesium ion binding"/>
    <property type="evidence" value="ECO:0007669"/>
    <property type="project" value="UniProtKB-UniRule"/>
</dbReference>
<dbReference type="GO" id="GO:0016879">
    <property type="term" value="F:ligase activity, forming carbon-nitrogen bonds"/>
    <property type="evidence" value="ECO:0007669"/>
    <property type="project" value="UniProtKB-UniRule"/>
</dbReference>
<keyword evidence="5 7" id="KW-0067">ATP-binding</keyword>
<evidence type="ECO:0000256" key="4">
    <source>
        <dbReference type="ARBA" id="ARBA00022786"/>
    </source>
</evidence>
<feature type="binding site" evidence="7">
    <location>
        <position position="66"/>
    </location>
    <ligand>
        <name>ATP</name>
        <dbReference type="ChEBI" id="CHEBI:30616"/>
    </ligand>
</feature>
<feature type="binding site" evidence="7">
    <location>
        <position position="420"/>
    </location>
    <ligand>
        <name>ATP</name>
        <dbReference type="ChEBI" id="CHEBI:30616"/>
    </ligand>
</feature>
<dbReference type="InterPro" id="IPR022279">
    <property type="entry name" value="Pup_ligase"/>
</dbReference>
<dbReference type="UniPathway" id="UPA00997"/>
<feature type="binding site" evidence="7">
    <location>
        <position position="63"/>
    </location>
    <ligand>
        <name>Mg(2+)</name>
        <dbReference type="ChEBI" id="CHEBI:18420"/>
    </ligand>
</feature>
<proteinExistence type="inferred from homology"/>
<dbReference type="InterPro" id="IPR004347">
    <property type="entry name" value="Pup_ligase/deamidase"/>
</dbReference>
<comment type="caution">
    <text evidence="9">The sequence shown here is derived from an EMBL/GenBank/DDBJ whole genome shotgun (WGS) entry which is preliminary data.</text>
</comment>
<dbReference type="PANTHER" id="PTHR42307">
    <property type="entry name" value="PUP DEAMIDASE/DEPUPYLASE"/>
    <property type="match status" value="1"/>
</dbReference>
<dbReference type="UniPathway" id="UPA00998"/>
<keyword evidence="6 7" id="KW-0460">Magnesium</keyword>
<dbReference type="GO" id="GO:0005524">
    <property type="term" value="F:ATP binding"/>
    <property type="evidence" value="ECO:0007669"/>
    <property type="project" value="UniProtKB-UniRule"/>
</dbReference>
<evidence type="ECO:0000313" key="10">
    <source>
        <dbReference type="Proteomes" id="UP000265419"/>
    </source>
</evidence>
<dbReference type="NCBIfam" id="TIGR03686">
    <property type="entry name" value="pupylate_PafA"/>
    <property type="match status" value="1"/>
</dbReference>
<evidence type="ECO:0000256" key="2">
    <source>
        <dbReference type="ARBA" id="ARBA00022723"/>
    </source>
</evidence>
<name>A0A399JDR5_9MICC</name>
<dbReference type="HAMAP" id="MF_02111">
    <property type="entry name" value="Pup_ligase"/>
    <property type="match status" value="1"/>
</dbReference>
<feature type="binding site" evidence="7">
    <location>
        <position position="53"/>
    </location>
    <ligand>
        <name>ATP</name>
        <dbReference type="ChEBI" id="CHEBI:30616"/>
    </ligand>
</feature>
<dbReference type="Proteomes" id="UP000265419">
    <property type="component" value="Unassembled WGS sequence"/>
</dbReference>
<keyword evidence="3 7" id="KW-0547">Nucleotide-binding</keyword>